<gene>
    <name evidence="2" type="ORF">AMK68_01415</name>
</gene>
<dbReference type="InterPro" id="IPR036237">
    <property type="entry name" value="Xyl_isomerase-like_sf"/>
</dbReference>
<dbReference type="Gene3D" id="3.20.20.150">
    <property type="entry name" value="Divalent-metal-dependent TIM barrel enzymes"/>
    <property type="match status" value="1"/>
</dbReference>
<feature type="domain" description="Xylose isomerase-like TIM barrel" evidence="1">
    <location>
        <begin position="31"/>
        <end position="236"/>
    </location>
</feature>
<protein>
    <recommendedName>
        <fullName evidence="1">Xylose isomerase-like TIM barrel domain-containing protein</fullName>
    </recommendedName>
</protein>
<evidence type="ECO:0000313" key="2">
    <source>
        <dbReference type="EMBL" id="KPJ64539.1"/>
    </source>
</evidence>
<evidence type="ECO:0000259" key="1">
    <source>
        <dbReference type="Pfam" id="PF01261"/>
    </source>
</evidence>
<dbReference type="PANTHER" id="PTHR12110:SF53">
    <property type="entry name" value="BLR5974 PROTEIN"/>
    <property type="match status" value="1"/>
</dbReference>
<dbReference type="AlphaFoldDB" id="A0A0S7XQR0"/>
<proteinExistence type="predicted"/>
<dbReference type="Proteomes" id="UP000052020">
    <property type="component" value="Unassembled WGS sequence"/>
</dbReference>
<dbReference type="InterPro" id="IPR013022">
    <property type="entry name" value="Xyl_isomerase-like_TIM-brl"/>
</dbReference>
<organism evidence="2 3">
    <name type="scientific">candidate division KD3-62 bacterium DG_56</name>
    <dbReference type="NCBI Taxonomy" id="1704032"/>
    <lineage>
        <taxon>Bacteria</taxon>
        <taxon>candidate division KD3-62</taxon>
    </lineage>
</organism>
<dbReference type="InterPro" id="IPR050312">
    <property type="entry name" value="IolE/XylAMocC-like"/>
</dbReference>
<accession>A0A0S7XQR0</accession>
<dbReference type="SUPFAM" id="SSF51658">
    <property type="entry name" value="Xylose isomerase-like"/>
    <property type="match status" value="1"/>
</dbReference>
<dbReference type="PATRIC" id="fig|1704032.3.peg.1218"/>
<dbReference type="EMBL" id="LIZY01000022">
    <property type="protein sequence ID" value="KPJ64539.1"/>
    <property type="molecule type" value="Genomic_DNA"/>
</dbReference>
<comment type="caution">
    <text evidence="2">The sequence shown here is derived from an EMBL/GenBank/DDBJ whole genome shotgun (WGS) entry which is preliminary data.</text>
</comment>
<dbReference type="PANTHER" id="PTHR12110">
    <property type="entry name" value="HYDROXYPYRUVATE ISOMERASE"/>
    <property type="match status" value="1"/>
</dbReference>
<sequence length="314" mass="35093">MKLGLDDYSYRIARGYHPISRPTMTMAETCERAAALGIDGVMIELRDQDLDQIPAAREAIDKHGFYVEAQSGGTNPDHLRRRMESAKALGASVMRTFIGGSRYDDDPPEVQLRGPTEELKQVAPIAQQFGIRIAVENHMDWRAEELLSVIREVDSEWIGVCLDTGNPLGMLEDPIAAIETLAPVTYTTHFKDFKLVPAQRGALVVGSALGEGSIDLRRVVDILRERAPDPNLNIEATLETVEVPLFREGFWRGYRDMTAEALSPWLVYLCAGAADAHRDWRMPYEKGANEEELLATEHNLIARSVKYCREVLGL</sequence>
<name>A0A0S7XQR0_9BACT</name>
<dbReference type="Pfam" id="PF01261">
    <property type="entry name" value="AP_endonuc_2"/>
    <property type="match status" value="1"/>
</dbReference>
<evidence type="ECO:0000313" key="3">
    <source>
        <dbReference type="Proteomes" id="UP000052020"/>
    </source>
</evidence>
<reference evidence="2 3" key="1">
    <citation type="journal article" date="2015" name="Microbiome">
        <title>Genomic resolution of linkages in carbon, nitrogen, and sulfur cycling among widespread estuary sediment bacteria.</title>
        <authorList>
            <person name="Baker B.J."/>
            <person name="Lazar C.S."/>
            <person name="Teske A.P."/>
            <person name="Dick G.J."/>
        </authorList>
    </citation>
    <scope>NUCLEOTIDE SEQUENCE [LARGE SCALE GENOMIC DNA]</scope>
    <source>
        <strain evidence="2">DG_56</strain>
    </source>
</reference>